<dbReference type="RefSeq" id="WP_382036213.1">
    <property type="nucleotide sequence ID" value="NZ_JBHSKJ010000001.1"/>
</dbReference>
<dbReference type="InterPro" id="IPR003661">
    <property type="entry name" value="HisK_dim/P_dom"/>
</dbReference>
<evidence type="ECO:0000259" key="14">
    <source>
        <dbReference type="PROSITE" id="PS50885"/>
    </source>
</evidence>
<dbReference type="CDD" id="cd00075">
    <property type="entry name" value="HATPase"/>
    <property type="match status" value="1"/>
</dbReference>
<keyword evidence="6 12" id="KW-0812">Transmembrane</keyword>
<keyword evidence="5" id="KW-0808">Transferase</keyword>
<evidence type="ECO:0000256" key="9">
    <source>
        <dbReference type="ARBA" id="ARBA00023012"/>
    </source>
</evidence>
<evidence type="ECO:0000256" key="4">
    <source>
        <dbReference type="ARBA" id="ARBA00022553"/>
    </source>
</evidence>
<dbReference type="InterPro" id="IPR005467">
    <property type="entry name" value="His_kinase_dom"/>
</dbReference>
<evidence type="ECO:0000256" key="8">
    <source>
        <dbReference type="ARBA" id="ARBA00022989"/>
    </source>
</evidence>
<feature type="domain" description="HAMP" evidence="14">
    <location>
        <begin position="225"/>
        <end position="279"/>
    </location>
</feature>
<evidence type="ECO:0000313" key="16">
    <source>
        <dbReference type="Proteomes" id="UP001596222"/>
    </source>
</evidence>
<evidence type="ECO:0000256" key="7">
    <source>
        <dbReference type="ARBA" id="ARBA00022777"/>
    </source>
</evidence>
<comment type="caution">
    <text evidence="15">The sequence shown here is derived from an EMBL/GenBank/DDBJ whole genome shotgun (WGS) entry which is preliminary data.</text>
</comment>
<dbReference type="PANTHER" id="PTHR45436:SF5">
    <property type="entry name" value="SENSOR HISTIDINE KINASE TRCS"/>
    <property type="match status" value="1"/>
</dbReference>
<dbReference type="InterPro" id="IPR050428">
    <property type="entry name" value="TCS_sensor_his_kinase"/>
</dbReference>
<dbReference type="Pfam" id="PF00672">
    <property type="entry name" value="HAMP"/>
    <property type="match status" value="1"/>
</dbReference>
<evidence type="ECO:0000259" key="13">
    <source>
        <dbReference type="PROSITE" id="PS50109"/>
    </source>
</evidence>
<feature type="domain" description="Histidine kinase" evidence="13">
    <location>
        <begin position="287"/>
        <end position="507"/>
    </location>
</feature>
<accession>A0ABV9ZQ35</accession>
<evidence type="ECO:0000256" key="11">
    <source>
        <dbReference type="SAM" id="MobiDB-lite"/>
    </source>
</evidence>
<dbReference type="InterPro" id="IPR004358">
    <property type="entry name" value="Sig_transdc_His_kin-like_C"/>
</dbReference>
<evidence type="ECO:0000256" key="5">
    <source>
        <dbReference type="ARBA" id="ARBA00022679"/>
    </source>
</evidence>
<evidence type="ECO:0000256" key="2">
    <source>
        <dbReference type="ARBA" id="ARBA00004236"/>
    </source>
</evidence>
<dbReference type="SMART" id="SM00304">
    <property type="entry name" value="HAMP"/>
    <property type="match status" value="1"/>
</dbReference>
<feature type="transmembrane region" description="Helical" evidence="12">
    <location>
        <begin position="204"/>
        <end position="223"/>
    </location>
</feature>
<name>A0ABV9ZQ35_9ACTN</name>
<dbReference type="SUPFAM" id="SSF55874">
    <property type="entry name" value="ATPase domain of HSP90 chaperone/DNA topoisomerase II/histidine kinase"/>
    <property type="match status" value="1"/>
</dbReference>
<dbReference type="PRINTS" id="PR00344">
    <property type="entry name" value="BCTRLSENSOR"/>
</dbReference>
<dbReference type="SMART" id="SM00388">
    <property type="entry name" value="HisKA"/>
    <property type="match status" value="1"/>
</dbReference>
<dbReference type="CDD" id="cd06225">
    <property type="entry name" value="HAMP"/>
    <property type="match status" value="1"/>
</dbReference>
<organism evidence="15 16">
    <name type="scientific">Streptomyces aureoversilis</name>
    <dbReference type="NCBI Taxonomy" id="67277"/>
    <lineage>
        <taxon>Bacteria</taxon>
        <taxon>Bacillati</taxon>
        <taxon>Actinomycetota</taxon>
        <taxon>Actinomycetes</taxon>
        <taxon>Kitasatosporales</taxon>
        <taxon>Streptomycetaceae</taxon>
        <taxon>Streptomyces</taxon>
    </lineage>
</organism>
<dbReference type="EC" id="2.7.13.3" evidence="3"/>
<comment type="subcellular location">
    <subcellularLocation>
        <location evidence="2">Cell membrane</location>
    </subcellularLocation>
</comment>
<dbReference type="InterPro" id="IPR036097">
    <property type="entry name" value="HisK_dim/P_sf"/>
</dbReference>
<dbReference type="Pfam" id="PF00512">
    <property type="entry name" value="HisKA"/>
    <property type="match status" value="1"/>
</dbReference>
<dbReference type="EMBL" id="JBHSKJ010000001">
    <property type="protein sequence ID" value="MFC5143422.1"/>
    <property type="molecule type" value="Genomic_DNA"/>
</dbReference>
<evidence type="ECO:0000256" key="12">
    <source>
        <dbReference type="SAM" id="Phobius"/>
    </source>
</evidence>
<dbReference type="InterPro" id="IPR003594">
    <property type="entry name" value="HATPase_dom"/>
</dbReference>
<evidence type="ECO:0000256" key="6">
    <source>
        <dbReference type="ARBA" id="ARBA00022692"/>
    </source>
</evidence>
<feature type="compositionally biased region" description="Acidic residues" evidence="11">
    <location>
        <begin position="118"/>
        <end position="131"/>
    </location>
</feature>
<dbReference type="Gene3D" id="3.30.565.10">
    <property type="entry name" value="Histidine kinase-like ATPase, C-terminal domain"/>
    <property type="match status" value="1"/>
</dbReference>
<dbReference type="Pfam" id="PF02518">
    <property type="entry name" value="HATPase_c"/>
    <property type="match status" value="1"/>
</dbReference>
<keyword evidence="4" id="KW-0597">Phosphoprotein</keyword>
<feature type="region of interest" description="Disordered" evidence="11">
    <location>
        <begin position="96"/>
        <end position="171"/>
    </location>
</feature>
<evidence type="ECO:0000256" key="3">
    <source>
        <dbReference type="ARBA" id="ARBA00012438"/>
    </source>
</evidence>
<dbReference type="CDD" id="cd00082">
    <property type="entry name" value="HisKA"/>
    <property type="match status" value="1"/>
</dbReference>
<evidence type="ECO:0000313" key="15">
    <source>
        <dbReference type="EMBL" id="MFC5143422.1"/>
    </source>
</evidence>
<evidence type="ECO:0000256" key="10">
    <source>
        <dbReference type="ARBA" id="ARBA00023136"/>
    </source>
</evidence>
<gene>
    <name evidence="15" type="ORF">ACFPP6_01710</name>
</gene>
<dbReference type="PROSITE" id="PS50109">
    <property type="entry name" value="HIS_KIN"/>
    <property type="match status" value="1"/>
</dbReference>
<dbReference type="InterPro" id="IPR036890">
    <property type="entry name" value="HATPase_C_sf"/>
</dbReference>
<evidence type="ECO:0000256" key="1">
    <source>
        <dbReference type="ARBA" id="ARBA00000085"/>
    </source>
</evidence>
<keyword evidence="10 12" id="KW-0472">Membrane</keyword>
<keyword evidence="16" id="KW-1185">Reference proteome</keyword>
<reference evidence="16" key="1">
    <citation type="journal article" date="2019" name="Int. J. Syst. Evol. Microbiol.">
        <title>The Global Catalogue of Microorganisms (GCM) 10K type strain sequencing project: providing services to taxonomists for standard genome sequencing and annotation.</title>
        <authorList>
            <consortium name="The Broad Institute Genomics Platform"/>
            <consortium name="The Broad Institute Genome Sequencing Center for Infectious Disease"/>
            <person name="Wu L."/>
            <person name="Ma J."/>
        </authorList>
    </citation>
    <scope>NUCLEOTIDE SEQUENCE [LARGE SCALE GENOMIC DNA]</scope>
    <source>
        <strain evidence="16">CGMCC 4.1641</strain>
    </source>
</reference>
<dbReference type="PANTHER" id="PTHR45436">
    <property type="entry name" value="SENSOR HISTIDINE KINASE YKOH"/>
    <property type="match status" value="1"/>
</dbReference>
<protein>
    <recommendedName>
        <fullName evidence="3">histidine kinase</fullName>
        <ecNumber evidence="3">2.7.13.3</ecNumber>
    </recommendedName>
</protein>
<keyword evidence="7 15" id="KW-0418">Kinase</keyword>
<dbReference type="SUPFAM" id="SSF47384">
    <property type="entry name" value="Homodimeric domain of signal transducing histidine kinase"/>
    <property type="match status" value="1"/>
</dbReference>
<dbReference type="Proteomes" id="UP001596222">
    <property type="component" value="Unassembled WGS sequence"/>
</dbReference>
<keyword evidence="9" id="KW-0902">Two-component regulatory system</keyword>
<dbReference type="InterPro" id="IPR003660">
    <property type="entry name" value="HAMP_dom"/>
</dbReference>
<sequence>MFRPFASVRARTTLGATVVVALALVAAGITVISVLRGDLMDRVSLESEVRARAVAGSQAALNGRFTEVSLPDDEDHLVQIVDSAGKVLAASEPLRGRAPLTTYDPAPAPAPTAKPSDRDDDDGDDGDDSEETPPRGQVSTGAEHKTVAVNTDTDSDSDSDEPGEKHDYRFASVHATTYDGRTYTVYAATPLEDEQETVTSVTRAMLIGLALLLLVIAAVTWLVTRRALRPVEAIRARMAEITTSHDLGRRVPEPASRDEVARLAATTNQTLAALETSVERQRSFVADASHELRNPIASLRAQLEVAQAHPELLEADGLLEEVTRLQTLAADLLLLARLDAGESAESAENPESSESAGRGTGTVDLARLVRAELVQRAATDRITPDVRITGERHGVSGNASQLTRVLANLLDNAQRHATSCVTVALRGEGDLVVLTVGDDGAGVPPAERERIFERFVRLDDARSRDEGGAGLGLAIVRDVVRRHGGRISVRRAPEGGALFEVRLPLADAGPGVA</sequence>
<dbReference type="Gene3D" id="6.10.340.10">
    <property type="match status" value="1"/>
</dbReference>
<keyword evidence="8 12" id="KW-1133">Transmembrane helix</keyword>
<dbReference type="SMART" id="SM00387">
    <property type="entry name" value="HATPase_c"/>
    <property type="match status" value="1"/>
</dbReference>
<proteinExistence type="predicted"/>
<dbReference type="PROSITE" id="PS50885">
    <property type="entry name" value="HAMP"/>
    <property type="match status" value="1"/>
</dbReference>
<dbReference type="GO" id="GO:0016301">
    <property type="term" value="F:kinase activity"/>
    <property type="evidence" value="ECO:0007669"/>
    <property type="project" value="UniProtKB-KW"/>
</dbReference>
<dbReference type="Gene3D" id="1.10.287.130">
    <property type="match status" value="1"/>
</dbReference>
<comment type="catalytic activity">
    <reaction evidence="1">
        <text>ATP + protein L-histidine = ADP + protein N-phospho-L-histidine.</text>
        <dbReference type="EC" id="2.7.13.3"/>
    </reaction>
</comment>